<evidence type="ECO:0000256" key="10">
    <source>
        <dbReference type="RuleBase" id="RU003691"/>
    </source>
</evidence>
<dbReference type="PANTHER" id="PTHR43014">
    <property type="entry name" value="MERCURIC REDUCTASE"/>
    <property type="match status" value="1"/>
</dbReference>
<evidence type="ECO:0000259" key="12">
    <source>
        <dbReference type="Pfam" id="PF07992"/>
    </source>
</evidence>
<gene>
    <name evidence="13" type="ORF">FHW14_003276</name>
</gene>
<dbReference type="InterPro" id="IPR004099">
    <property type="entry name" value="Pyr_nucl-diS_OxRdtase_dimer"/>
</dbReference>
<dbReference type="SUPFAM" id="SSF51905">
    <property type="entry name" value="FAD/NAD(P)-binding domain"/>
    <property type="match status" value="1"/>
</dbReference>
<keyword evidence="2 10" id="KW-0285">Flavoprotein</keyword>
<keyword evidence="5 10" id="KW-0560">Oxidoreductase</keyword>
<evidence type="ECO:0000256" key="4">
    <source>
        <dbReference type="ARBA" id="ARBA00022857"/>
    </source>
</evidence>
<reference evidence="13 14" key="1">
    <citation type="submission" date="2020-08" db="EMBL/GenBank/DDBJ databases">
        <title>Genomic Encyclopedia of Type Strains, Phase IV (KMG-V): Genome sequencing to study the core and pangenomes of soil and plant-associated prokaryotes.</title>
        <authorList>
            <person name="Whitman W."/>
        </authorList>
    </citation>
    <scope>NUCLEOTIDE SEQUENCE [LARGE SCALE GENOMIC DNA]</scope>
    <source>
        <strain evidence="13 14">B3ACCR2</strain>
    </source>
</reference>
<dbReference type="Gene3D" id="3.30.390.30">
    <property type="match status" value="1"/>
</dbReference>
<feature type="domain" description="Pyridine nucleotide-disulphide oxidoreductase dimerisation" evidence="11">
    <location>
        <begin position="358"/>
        <end position="461"/>
    </location>
</feature>
<feature type="disulfide bond" description="Redox-active" evidence="9">
    <location>
        <begin position="60"/>
        <end position="65"/>
    </location>
</feature>
<evidence type="ECO:0000256" key="9">
    <source>
        <dbReference type="PIRSR" id="PIRSR000350-4"/>
    </source>
</evidence>
<keyword evidence="7 10" id="KW-0676">Redox-active center</keyword>
<evidence type="ECO:0000259" key="11">
    <source>
        <dbReference type="Pfam" id="PF02852"/>
    </source>
</evidence>
<protein>
    <submittedName>
        <fullName evidence="13">Pyruvate/2-oxoglutarate dehydrogenase complex dihydrolipoamide dehydrogenase (E3) component</fullName>
    </submittedName>
</protein>
<dbReference type="Pfam" id="PF07992">
    <property type="entry name" value="Pyr_redox_2"/>
    <property type="match status" value="1"/>
</dbReference>
<dbReference type="GO" id="GO:0016668">
    <property type="term" value="F:oxidoreductase activity, acting on a sulfur group of donors, NAD(P) as acceptor"/>
    <property type="evidence" value="ECO:0007669"/>
    <property type="project" value="InterPro"/>
</dbReference>
<feature type="domain" description="FAD/NAD(P)-binding" evidence="12">
    <location>
        <begin position="24"/>
        <end position="335"/>
    </location>
</feature>
<evidence type="ECO:0000256" key="5">
    <source>
        <dbReference type="ARBA" id="ARBA00023002"/>
    </source>
</evidence>
<comment type="cofactor">
    <cofactor evidence="8">
        <name>FAD</name>
        <dbReference type="ChEBI" id="CHEBI:57692"/>
    </cofactor>
    <text evidence="8">Binds 1 FAD per subunit.</text>
</comment>
<keyword evidence="8" id="KW-0547">Nucleotide-binding</keyword>
<evidence type="ECO:0000256" key="6">
    <source>
        <dbReference type="ARBA" id="ARBA00023157"/>
    </source>
</evidence>
<dbReference type="GO" id="GO:0003955">
    <property type="term" value="F:NAD(P)H dehydrogenase (quinone) activity"/>
    <property type="evidence" value="ECO:0007669"/>
    <property type="project" value="TreeGrafter"/>
</dbReference>
<dbReference type="PIRSF" id="PIRSF000350">
    <property type="entry name" value="Mercury_reductase_MerA"/>
    <property type="match status" value="1"/>
</dbReference>
<feature type="binding site" evidence="8">
    <location>
        <position position="69"/>
    </location>
    <ligand>
        <name>FAD</name>
        <dbReference type="ChEBI" id="CHEBI:57692"/>
    </ligand>
</feature>
<evidence type="ECO:0000256" key="2">
    <source>
        <dbReference type="ARBA" id="ARBA00022630"/>
    </source>
</evidence>
<feature type="binding site" evidence="8">
    <location>
        <position position="217"/>
    </location>
    <ligand>
        <name>NAD(+)</name>
        <dbReference type="ChEBI" id="CHEBI:57540"/>
    </ligand>
</feature>
<keyword evidence="6" id="KW-1015">Disulfide bond</keyword>
<dbReference type="InterPro" id="IPR016156">
    <property type="entry name" value="FAD/NAD-linked_Rdtase_dimer_sf"/>
</dbReference>
<comment type="caution">
    <text evidence="13">The sequence shown here is derived from an EMBL/GenBank/DDBJ whole genome shotgun (WGS) entry which is preliminary data.</text>
</comment>
<feature type="binding site" evidence="8">
    <location>
        <position position="282"/>
    </location>
    <ligand>
        <name>NAD(+)</name>
        <dbReference type="ChEBI" id="CHEBI:57540"/>
    </ligand>
</feature>
<dbReference type="AlphaFoldDB" id="A0A839PX34"/>
<organism evidence="13 14">
    <name type="scientific">Terracoccus luteus</name>
    <dbReference type="NCBI Taxonomy" id="53356"/>
    <lineage>
        <taxon>Bacteria</taxon>
        <taxon>Bacillati</taxon>
        <taxon>Actinomycetota</taxon>
        <taxon>Actinomycetes</taxon>
        <taxon>Micrococcales</taxon>
        <taxon>Intrasporangiaceae</taxon>
        <taxon>Terracoccus</taxon>
    </lineage>
</organism>
<proteinExistence type="inferred from homology"/>
<keyword evidence="3 8" id="KW-0274">FAD</keyword>
<comment type="similarity">
    <text evidence="1 10">Belongs to the class-I pyridine nucleotide-disulfide oxidoreductase family.</text>
</comment>
<evidence type="ECO:0000256" key="3">
    <source>
        <dbReference type="ARBA" id="ARBA00022827"/>
    </source>
</evidence>
<evidence type="ECO:0000256" key="8">
    <source>
        <dbReference type="PIRSR" id="PIRSR000350-3"/>
    </source>
</evidence>
<dbReference type="Pfam" id="PF02852">
    <property type="entry name" value="Pyr_redox_dim"/>
    <property type="match status" value="1"/>
</dbReference>
<feature type="binding site" evidence="8">
    <location>
        <begin position="194"/>
        <end position="201"/>
    </location>
    <ligand>
        <name>NAD(+)</name>
        <dbReference type="ChEBI" id="CHEBI:57540"/>
    </ligand>
</feature>
<dbReference type="InterPro" id="IPR023753">
    <property type="entry name" value="FAD/NAD-binding_dom"/>
</dbReference>
<dbReference type="InterPro" id="IPR036188">
    <property type="entry name" value="FAD/NAD-bd_sf"/>
</dbReference>
<keyword evidence="13" id="KW-0670">Pyruvate</keyword>
<sequence length="495" mass="50350">MSTVETQAFTATAPPPDTRGGPWDLLVVGGGTAGIVGAKTAARLGARVLLVERDHPGGDCLFTGCVPSKSLLAAAHAAATARGAARFGVNVPVVDVDFPAVMAHVNRAIDHIAPTDSAAALEAAGVRVTRGTAVFVGPDAVQVDGARVPFRQALLATGAGPTMPPIDGLLEADPLTSDTMWGLRDLPRRLAVLGGGSIGCEVSQAFARLGSDVSLVEAGGALLPREDPAASALVAAAVRADGVGVRTGAAVVAVSGRSGSGGALHLADGGVVDFDVLVVAAGRSPRTAGLGLDSAGVTVDETGHVVVDRRLRTSNTRIWAAGDLTGHPQFTHLAGVHAATAATNAVLGLRRSISLDAVPRVTFTHPEVAAVGVPTGDTAEGHQVRTWDHDAVDRAVADGETTGFTRLVTDRRGRVVGATVVGPRAGEALAELTLAVNRGLTTGAIAGTTHPYPTYGDGPWNAAIADVQERLARPVTARVIATLASTRRWLLDRRS</sequence>
<keyword evidence="4" id="KW-0521">NADP</keyword>
<dbReference type="SUPFAM" id="SSF55424">
    <property type="entry name" value="FAD/NAD-linked reductases, dimerisation (C-terminal) domain"/>
    <property type="match status" value="1"/>
</dbReference>
<keyword evidence="8" id="KW-0520">NAD</keyword>
<dbReference type="Proteomes" id="UP000590811">
    <property type="component" value="Unassembled WGS sequence"/>
</dbReference>
<name>A0A839PX34_9MICO</name>
<evidence type="ECO:0000313" key="14">
    <source>
        <dbReference type="Proteomes" id="UP000590811"/>
    </source>
</evidence>
<dbReference type="Gene3D" id="3.50.50.60">
    <property type="entry name" value="FAD/NAD(P)-binding domain"/>
    <property type="match status" value="2"/>
</dbReference>
<dbReference type="PANTHER" id="PTHR43014:SF2">
    <property type="entry name" value="MERCURIC REDUCTASE"/>
    <property type="match status" value="1"/>
</dbReference>
<evidence type="ECO:0000256" key="1">
    <source>
        <dbReference type="ARBA" id="ARBA00007532"/>
    </source>
</evidence>
<dbReference type="PROSITE" id="PS00076">
    <property type="entry name" value="PYRIDINE_REDOX_1"/>
    <property type="match status" value="1"/>
</dbReference>
<dbReference type="RefSeq" id="WP_184511084.1">
    <property type="nucleotide sequence ID" value="NZ_JACHVT010000007.1"/>
</dbReference>
<dbReference type="EMBL" id="JACHVT010000007">
    <property type="protein sequence ID" value="MBB2988087.1"/>
    <property type="molecule type" value="Genomic_DNA"/>
</dbReference>
<evidence type="ECO:0000313" key="13">
    <source>
        <dbReference type="EMBL" id="MBB2988087.1"/>
    </source>
</evidence>
<evidence type="ECO:0000256" key="7">
    <source>
        <dbReference type="ARBA" id="ARBA00023284"/>
    </source>
</evidence>
<dbReference type="InterPro" id="IPR001100">
    <property type="entry name" value="Pyr_nuc-diS_OxRdtase"/>
</dbReference>
<feature type="binding site" evidence="8">
    <location>
        <position position="323"/>
    </location>
    <ligand>
        <name>FAD</name>
        <dbReference type="ChEBI" id="CHEBI:57692"/>
    </ligand>
</feature>
<accession>A0A839PX34</accession>
<dbReference type="GO" id="GO:0050660">
    <property type="term" value="F:flavin adenine dinucleotide binding"/>
    <property type="evidence" value="ECO:0007669"/>
    <property type="project" value="TreeGrafter"/>
</dbReference>
<dbReference type="PRINTS" id="PR00368">
    <property type="entry name" value="FADPNR"/>
</dbReference>
<dbReference type="InterPro" id="IPR012999">
    <property type="entry name" value="Pyr_OxRdtase_I_AS"/>
</dbReference>
<dbReference type="PRINTS" id="PR00411">
    <property type="entry name" value="PNDRDTASEI"/>
</dbReference>